<dbReference type="CDD" id="cd00077">
    <property type="entry name" value="HDc"/>
    <property type="match status" value="1"/>
</dbReference>
<dbReference type="Proteomes" id="UP001461341">
    <property type="component" value="Chromosome"/>
</dbReference>
<dbReference type="PANTHER" id="PTHR38659">
    <property type="entry name" value="METAL-DEPENDENT PHOSPHOHYDROLASE"/>
    <property type="match status" value="1"/>
</dbReference>
<dbReference type="RefSeq" id="WP_369019388.1">
    <property type="nucleotide sequence ID" value="NZ_CP121689.1"/>
</dbReference>
<dbReference type="PANTHER" id="PTHR38659:SF1">
    <property type="entry name" value="METAL DEPENDENT PHOSPHOHYDROLASE"/>
    <property type="match status" value="1"/>
</dbReference>
<sequence>MEREEAIRLLKKRLRNPNLIKHALACESIMAALARKLGKDPTSWSLVGLLHDIDYEQTKDNPAYHGLIGAEMLVDLGLGEEVLRAIKAHNPATGFSPQNKLEWAIFCVDPTSGFIVACALIHPQKKLAPLDLEFLLNRFKEKSFARGADREQIRSCEELGLSLEDFLSLSLAAMKEKSQELGL</sequence>
<dbReference type="SUPFAM" id="SSF109604">
    <property type="entry name" value="HD-domain/PDEase-like"/>
    <property type="match status" value="1"/>
</dbReference>
<keyword evidence="3" id="KW-1185">Reference proteome</keyword>
<protein>
    <submittedName>
        <fullName evidence="2">HDIG domain-containing protein</fullName>
    </submittedName>
</protein>
<dbReference type="InterPro" id="IPR006674">
    <property type="entry name" value="HD_domain"/>
</dbReference>
<dbReference type="InterPro" id="IPR006675">
    <property type="entry name" value="HDIG_dom"/>
</dbReference>
<evidence type="ECO:0000259" key="1">
    <source>
        <dbReference type="Pfam" id="PF01966"/>
    </source>
</evidence>
<name>A0ABZ2YE02_9BACT</name>
<dbReference type="Pfam" id="PF01966">
    <property type="entry name" value="HD"/>
    <property type="match status" value="1"/>
</dbReference>
<dbReference type="EMBL" id="CP121689">
    <property type="protein sequence ID" value="WZL77225.1"/>
    <property type="molecule type" value="Genomic_DNA"/>
</dbReference>
<dbReference type="Gene3D" id="1.10.3210.10">
    <property type="entry name" value="Hypothetical protein af1432"/>
    <property type="match status" value="1"/>
</dbReference>
<organism evidence="2 3">
    <name type="scientific">Thermatribacter velox</name>
    <dbReference type="NCBI Taxonomy" id="3039681"/>
    <lineage>
        <taxon>Bacteria</taxon>
        <taxon>Pseudomonadati</taxon>
        <taxon>Atribacterota</taxon>
        <taxon>Atribacteria</taxon>
        <taxon>Atribacterales</taxon>
        <taxon>Thermatribacteraceae</taxon>
        <taxon>Thermatribacter</taxon>
    </lineage>
</organism>
<reference evidence="2 3" key="1">
    <citation type="submission" date="2023-03" db="EMBL/GenBank/DDBJ databases">
        <title>Novel Species.</title>
        <authorList>
            <person name="Ma S."/>
        </authorList>
    </citation>
    <scope>NUCLEOTIDE SEQUENCE [LARGE SCALE GENOMIC DNA]</scope>
    <source>
        <strain evidence="2 3">B11</strain>
    </source>
</reference>
<feature type="domain" description="HD" evidence="1">
    <location>
        <begin position="20"/>
        <end position="90"/>
    </location>
</feature>
<proteinExistence type="predicted"/>
<dbReference type="InterPro" id="IPR003607">
    <property type="entry name" value="HD/PDEase_dom"/>
</dbReference>
<gene>
    <name evidence="2" type="ORF">QBE54_04000</name>
</gene>
<evidence type="ECO:0000313" key="3">
    <source>
        <dbReference type="Proteomes" id="UP001461341"/>
    </source>
</evidence>
<accession>A0ABZ2YE02</accession>
<dbReference type="NCBIfam" id="TIGR00277">
    <property type="entry name" value="HDIG"/>
    <property type="match status" value="1"/>
</dbReference>
<evidence type="ECO:0000313" key="2">
    <source>
        <dbReference type="EMBL" id="WZL77225.1"/>
    </source>
</evidence>